<accession>A0A8H6ALD3</accession>
<dbReference type="Proteomes" id="UP000531561">
    <property type="component" value="Unassembled WGS sequence"/>
</dbReference>
<keyword evidence="1" id="KW-0812">Transmembrane</keyword>
<gene>
    <name evidence="2" type="ORF">Bfra_010952</name>
</gene>
<feature type="transmembrane region" description="Helical" evidence="1">
    <location>
        <begin position="21"/>
        <end position="41"/>
    </location>
</feature>
<sequence length="145" mass="16473">MDRKMLRTVPCYVINQSCARVKIAVFFSVAAIRAGFFGMLLESLVLWCGRKYAVSGVEHLPGFEKIPPRYLHHDDRGRAKTEPGSIKETTLRGDMNMVRFAVYSLARSISIDLDFCGQPYGHVLRRSDTGADLSISLYFETWETF</sequence>
<dbReference type="AlphaFoldDB" id="A0A8H6ALD3"/>
<dbReference type="EMBL" id="JABFCT010000016">
    <property type="protein sequence ID" value="KAF5869752.1"/>
    <property type="molecule type" value="Genomic_DNA"/>
</dbReference>
<organism evidence="2 3">
    <name type="scientific">Botrytis fragariae</name>
    <dbReference type="NCBI Taxonomy" id="1964551"/>
    <lineage>
        <taxon>Eukaryota</taxon>
        <taxon>Fungi</taxon>
        <taxon>Dikarya</taxon>
        <taxon>Ascomycota</taxon>
        <taxon>Pezizomycotina</taxon>
        <taxon>Leotiomycetes</taxon>
        <taxon>Helotiales</taxon>
        <taxon>Sclerotiniaceae</taxon>
        <taxon>Botrytis</taxon>
    </lineage>
</organism>
<keyword evidence="1" id="KW-1133">Transmembrane helix</keyword>
<evidence type="ECO:0000256" key="1">
    <source>
        <dbReference type="SAM" id="Phobius"/>
    </source>
</evidence>
<reference evidence="2 3" key="1">
    <citation type="journal article" date="2020" name="Phytopathology">
        <title>A high-quality genome resource of Botrytis fragariae, a new and rapidly spreading fungal pathogen causing strawberry gray mold in the U.S.A.</title>
        <authorList>
            <person name="Wu Y."/>
            <person name="Saski C.A."/>
            <person name="Schnabel G."/>
            <person name="Xiao S."/>
            <person name="Hu M."/>
        </authorList>
    </citation>
    <scope>NUCLEOTIDE SEQUENCE [LARGE SCALE GENOMIC DNA]</scope>
    <source>
        <strain evidence="2 3">BVB16</strain>
    </source>
</reference>
<keyword evidence="3" id="KW-1185">Reference proteome</keyword>
<dbReference type="GeneID" id="59264973"/>
<keyword evidence="1" id="KW-0472">Membrane</keyword>
<dbReference type="RefSeq" id="XP_037188700.1">
    <property type="nucleotide sequence ID" value="XM_037341281.1"/>
</dbReference>
<protein>
    <submittedName>
        <fullName evidence="2">Uncharacterized protein</fullName>
    </submittedName>
</protein>
<evidence type="ECO:0000313" key="2">
    <source>
        <dbReference type="EMBL" id="KAF5869752.1"/>
    </source>
</evidence>
<evidence type="ECO:0000313" key="3">
    <source>
        <dbReference type="Proteomes" id="UP000531561"/>
    </source>
</evidence>
<name>A0A8H6ALD3_9HELO</name>
<dbReference type="OrthoDB" id="4772757at2759"/>
<comment type="caution">
    <text evidence="2">The sequence shown here is derived from an EMBL/GenBank/DDBJ whole genome shotgun (WGS) entry which is preliminary data.</text>
</comment>
<proteinExistence type="predicted"/>